<evidence type="ECO:0000313" key="2">
    <source>
        <dbReference type="Proteomes" id="UP000499080"/>
    </source>
</evidence>
<dbReference type="Proteomes" id="UP000499080">
    <property type="component" value="Unassembled WGS sequence"/>
</dbReference>
<feature type="non-terminal residue" evidence="1">
    <location>
        <position position="67"/>
    </location>
</feature>
<reference evidence="1 2" key="1">
    <citation type="journal article" date="2019" name="Sci. Rep.">
        <title>Orb-weaving spider Araneus ventricosus genome elucidates the spidroin gene catalogue.</title>
        <authorList>
            <person name="Kono N."/>
            <person name="Nakamura H."/>
            <person name="Ohtoshi R."/>
            <person name="Moran D.A.P."/>
            <person name="Shinohara A."/>
            <person name="Yoshida Y."/>
            <person name="Fujiwara M."/>
            <person name="Mori M."/>
            <person name="Tomita M."/>
            <person name="Arakawa K."/>
        </authorList>
    </citation>
    <scope>NUCLEOTIDE SEQUENCE [LARGE SCALE GENOMIC DNA]</scope>
</reference>
<keyword evidence="2" id="KW-1185">Reference proteome</keyword>
<dbReference type="OrthoDB" id="6469526at2759"/>
<dbReference type="AlphaFoldDB" id="A0A4Y2VZ76"/>
<evidence type="ECO:0000313" key="1">
    <source>
        <dbReference type="EMBL" id="GBO29564.1"/>
    </source>
</evidence>
<protein>
    <submittedName>
        <fullName evidence="1">Uncharacterized protein</fullName>
    </submittedName>
</protein>
<name>A0A4Y2VZ76_ARAVE</name>
<gene>
    <name evidence="1" type="ORF">AVEN_103651_1</name>
</gene>
<organism evidence="1 2">
    <name type="scientific">Araneus ventricosus</name>
    <name type="common">Orbweaver spider</name>
    <name type="synonym">Epeira ventricosa</name>
    <dbReference type="NCBI Taxonomy" id="182803"/>
    <lineage>
        <taxon>Eukaryota</taxon>
        <taxon>Metazoa</taxon>
        <taxon>Ecdysozoa</taxon>
        <taxon>Arthropoda</taxon>
        <taxon>Chelicerata</taxon>
        <taxon>Arachnida</taxon>
        <taxon>Araneae</taxon>
        <taxon>Araneomorphae</taxon>
        <taxon>Entelegynae</taxon>
        <taxon>Araneoidea</taxon>
        <taxon>Araneidae</taxon>
        <taxon>Araneus</taxon>
    </lineage>
</organism>
<accession>A0A4Y2VZ76</accession>
<comment type="caution">
    <text evidence="1">The sequence shown here is derived from an EMBL/GenBank/DDBJ whole genome shotgun (WGS) entry which is preliminary data.</text>
</comment>
<proteinExistence type="predicted"/>
<sequence>MKTLVCETSIDSVEDVVVRISVGAERMRDTAGIFQNVWNSMRRRCESCVTASGSNFGSLLRHLAFNQ</sequence>
<dbReference type="EMBL" id="BGPR01052734">
    <property type="protein sequence ID" value="GBO29564.1"/>
    <property type="molecule type" value="Genomic_DNA"/>
</dbReference>